<keyword evidence="3" id="KW-1185">Reference proteome</keyword>
<feature type="region of interest" description="Disordered" evidence="1">
    <location>
        <begin position="321"/>
        <end position="345"/>
    </location>
</feature>
<reference evidence="2 3" key="1">
    <citation type="submission" date="2023-08" db="EMBL/GenBank/DDBJ databases">
        <title>Black Yeasts Isolated from many extreme environments.</title>
        <authorList>
            <person name="Coleine C."/>
            <person name="Stajich J.E."/>
            <person name="Selbmann L."/>
        </authorList>
    </citation>
    <scope>NUCLEOTIDE SEQUENCE [LARGE SCALE GENOMIC DNA]</scope>
    <source>
        <strain evidence="2 3">CCFEE 5885</strain>
    </source>
</reference>
<sequence>MADDITVSREYFLMLLRRTRSTKQEQQQAAREYAALKHALVTAGTPIDSIRMLVNATSGIPTPPEDDSDSVAGEDDLSDADDICIPTHRRDARKLFTKAVNARFTATGQWKRNASAPTSTSNEQVQYEDQFSTKPVPAKEERFVTDHADRSLVIKGLSKATTLEDITKSIRGGLVLNLFVRKHQNEAHLAFVNADDAERFLLHCKRHDLYIKSKRVHVSWDENQHFLPGGVARRIHCDGATRNLVIRFTKPEVTEQVLRGDLEHINTLQIVSIKTIQGHIYVSLSGVRQALAARSCMMHRLRYKGSRIEFWPDECAEPLAPAPSRPQLSQNHSKHKAKQSTNPVNRFNVLFNEDDTSDTAYATVGSL</sequence>
<evidence type="ECO:0000256" key="1">
    <source>
        <dbReference type="SAM" id="MobiDB-lite"/>
    </source>
</evidence>
<protein>
    <recommendedName>
        <fullName evidence="4">RRM domain-containing protein</fullName>
    </recommendedName>
</protein>
<dbReference type="InterPro" id="IPR012677">
    <property type="entry name" value="Nucleotide-bd_a/b_plait_sf"/>
</dbReference>
<dbReference type="Gene3D" id="3.30.70.330">
    <property type="match status" value="1"/>
</dbReference>
<proteinExistence type="predicted"/>
<comment type="caution">
    <text evidence="2">The sequence shown here is derived from an EMBL/GenBank/DDBJ whole genome shotgun (WGS) entry which is preliminary data.</text>
</comment>
<feature type="compositionally biased region" description="Acidic residues" evidence="1">
    <location>
        <begin position="64"/>
        <end position="82"/>
    </location>
</feature>
<feature type="region of interest" description="Disordered" evidence="1">
    <location>
        <begin position="56"/>
        <end position="82"/>
    </location>
</feature>
<evidence type="ECO:0000313" key="2">
    <source>
        <dbReference type="EMBL" id="KAK5092923.1"/>
    </source>
</evidence>
<dbReference type="Proteomes" id="UP001345013">
    <property type="component" value="Unassembled WGS sequence"/>
</dbReference>
<dbReference type="InterPro" id="IPR035979">
    <property type="entry name" value="RBD_domain_sf"/>
</dbReference>
<dbReference type="EMBL" id="JAVRRG010000050">
    <property type="protein sequence ID" value="KAK5092923.1"/>
    <property type="molecule type" value="Genomic_DNA"/>
</dbReference>
<gene>
    <name evidence="2" type="ORF">LTR24_004718</name>
</gene>
<organism evidence="2 3">
    <name type="scientific">Lithohypha guttulata</name>
    <dbReference type="NCBI Taxonomy" id="1690604"/>
    <lineage>
        <taxon>Eukaryota</taxon>
        <taxon>Fungi</taxon>
        <taxon>Dikarya</taxon>
        <taxon>Ascomycota</taxon>
        <taxon>Pezizomycotina</taxon>
        <taxon>Eurotiomycetes</taxon>
        <taxon>Chaetothyriomycetidae</taxon>
        <taxon>Chaetothyriales</taxon>
        <taxon>Trichomeriaceae</taxon>
        <taxon>Lithohypha</taxon>
    </lineage>
</organism>
<dbReference type="SUPFAM" id="SSF54928">
    <property type="entry name" value="RNA-binding domain, RBD"/>
    <property type="match status" value="1"/>
</dbReference>
<name>A0ABR0KB09_9EURO</name>
<accession>A0ABR0KB09</accession>
<evidence type="ECO:0008006" key="4">
    <source>
        <dbReference type="Google" id="ProtNLM"/>
    </source>
</evidence>
<feature type="region of interest" description="Disordered" evidence="1">
    <location>
        <begin position="110"/>
        <end position="132"/>
    </location>
</feature>
<evidence type="ECO:0000313" key="3">
    <source>
        <dbReference type="Proteomes" id="UP001345013"/>
    </source>
</evidence>